<reference evidence="7" key="2">
    <citation type="submission" date="2019-10" db="EMBL/GenBank/DDBJ databases">
        <title>A de novo genome assembly of a pear dwarfing rootstock.</title>
        <authorList>
            <person name="Wang F."/>
            <person name="Wang J."/>
            <person name="Li S."/>
            <person name="Zhang Y."/>
            <person name="Fang M."/>
            <person name="Ma L."/>
            <person name="Zhao Y."/>
            <person name="Jiang S."/>
        </authorList>
    </citation>
    <scope>NUCLEOTIDE SEQUENCE [LARGE SCALE GENOMIC DNA]</scope>
</reference>
<accession>A0A5N5I146</accession>
<evidence type="ECO:0000256" key="3">
    <source>
        <dbReference type="ARBA" id="ARBA00022989"/>
    </source>
</evidence>
<evidence type="ECO:0000259" key="5">
    <source>
        <dbReference type="Pfam" id="PF01094"/>
    </source>
</evidence>
<dbReference type="OrthoDB" id="5984008at2759"/>
<keyword evidence="2" id="KW-0812">Transmembrane</keyword>
<evidence type="ECO:0000256" key="2">
    <source>
        <dbReference type="ARBA" id="ARBA00022692"/>
    </source>
</evidence>
<dbReference type="InterPro" id="IPR015683">
    <property type="entry name" value="Ionotropic_Glu_rcpt"/>
</dbReference>
<dbReference type="Gene3D" id="3.40.50.2300">
    <property type="match status" value="1"/>
</dbReference>
<dbReference type="EMBL" id="SMOL01000143">
    <property type="protein sequence ID" value="KAB2631390.1"/>
    <property type="molecule type" value="Genomic_DNA"/>
</dbReference>
<dbReference type="GO" id="GO:0016020">
    <property type="term" value="C:membrane"/>
    <property type="evidence" value="ECO:0007669"/>
    <property type="project" value="UniProtKB-SubCell"/>
</dbReference>
<dbReference type="PANTHER" id="PTHR34836">
    <property type="entry name" value="OS06G0188250 PROTEIN"/>
    <property type="match status" value="1"/>
</dbReference>
<proteinExistence type="predicted"/>
<dbReference type="AlphaFoldDB" id="A0A5N5I146"/>
<gene>
    <name evidence="6" type="ORF">D8674_008909</name>
</gene>
<dbReference type="PANTHER" id="PTHR34836:SF1">
    <property type="entry name" value="OS09G0428600 PROTEIN"/>
    <property type="match status" value="1"/>
</dbReference>
<keyword evidence="7" id="KW-1185">Reference proteome</keyword>
<organism evidence="6 7">
    <name type="scientific">Pyrus ussuriensis x Pyrus communis</name>
    <dbReference type="NCBI Taxonomy" id="2448454"/>
    <lineage>
        <taxon>Eukaryota</taxon>
        <taxon>Viridiplantae</taxon>
        <taxon>Streptophyta</taxon>
        <taxon>Embryophyta</taxon>
        <taxon>Tracheophyta</taxon>
        <taxon>Spermatophyta</taxon>
        <taxon>Magnoliopsida</taxon>
        <taxon>eudicotyledons</taxon>
        <taxon>Gunneridae</taxon>
        <taxon>Pentapetalae</taxon>
        <taxon>rosids</taxon>
        <taxon>fabids</taxon>
        <taxon>Rosales</taxon>
        <taxon>Rosaceae</taxon>
        <taxon>Amygdaloideae</taxon>
        <taxon>Maleae</taxon>
        <taxon>Pyrus</taxon>
    </lineage>
</organism>
<reference evidence="6 7" key="3">
    <citation type="submission" date="2019-11" db="EMBL/GenBank/DDBJ databases">
        <title>A de novo genome assembly of a pear dwarfing rootstock.</title>
        <authorList>
            <person name="Wang F."/>
            <person name="Wang J."/>
            <person name="Li S."/>
            <person name="Zhang Y."/>
            <person name="Fang M."/>
            <person name="Ma L."/>
            <person name="Zhao Y."/>
            <person name="Jiang S."/>
        </authorList>
    </citation>
    <scope>NUCLEOTIDE SEQUENCE [LARGE SCALE GENOMIC DNA]</scope>
    <source>
        <strain evidence="6">S2</strain>
        <tissue evidence="6">Leaf</tissue>
    </source>
</reference>
<dbReference type="Proteomes" id="UP000327157">
    <property type="component" value="Chromosome 12"/>
</dbReference>
<keyword evidence="3" id="KW-1133">Transmembrane helix</keyword>
<reference evidence="6 7" key="1">
    <citation type="submission" date="2019-09" db="EMBL/GenBank/DDBJ databases">
        <authorList>
            <person name="Ou C."/>
        </authorList>
    </citation>
    <scope>NUCLEOTIDE SEQUENCE [LARGE SCALE GENOMIC DNA]</scope>
    <source>
        <strain evidence="6">S2</strain>
        <tissue evidence="6">Leaf</tissue>
    </source>
</reference>
<comment type="caution">
    <text evidence="6">The sequence shown here is derived from an EMBL/GenBank/DDBJ whole genome shotgun (WGS) entry which is preliminary data.</text>
</comment>
<dbReference type="InterPro" id="IPR028082">
    <property type="entry name" value="Peripla_BP_I"/>
</dbReference>
<feature type="domain" description="Receptor ligand binding region" evidence="5">
    <location>
        <begin position="2"/>
        <end position="171"/>
    </location>
</feature>
<sequence length="174" mass="19618">MTMQTSVFIVHMLSSIGSRLFAKAKEMGMMAEGYVWIIIDGMTSYFGSLNVSILDNIQGVLGVKTYVEKTQDLENFRVKWQRKFQKDNPTILNIRLDVFGLWAYDVVWALVMGIEKVGTTTNFNFQKLNNIARSTSNNTILEKLRFSQNGPELVQALSSTIFRGLSGNFSLVNG</sequence>
<keyword evidence="4" id="KW-0472">Membrane</keyword>
<comment type="subcellular location">
    <subcellularLocation>
        <location evidence="1">Membrane</location>
    </subcellularLocation>
</comment>
<dbReference type="Pfam" id="PF01094">
    <property type="entry name" value="ANF_receptor"/>
    <property type="match status" value="1"/>
</dbReference>
<evidence type="ECO:0000256" key="1">
    <source>
        <dbReference type="ARBA" id="ARBA00004370"/>
    </source>
</evidence>
<dbReference type="SUPFAM" id="SSF53822">
    <property type="entry name" value="Periplasmic binding protein-like I"/>
    <property type="match status" value="1"/>
</dbReference>
<evidence type="ECO:0000313" key="7">
    <source>
        <dbReference type="Proteomes" id="UP000327157"/>
    </source>
</evidence>
<name>A0A5N5I146_9ROSA</name>
<protein>
    <submittedName>
        <fullName evidence="6">Glutamate receptor 2.8-like</fullName>
    </submittedName>
</protein>
<dbReference type="InterPro" id="IPR001828">
    <property type="entry name" value="ANF_lig-bd_rcpt"/>
</dbReference>
<keyword evidence="6" id="KW-0675">Receptor</keyword>
<evidence type="ECO:0000256" key="4">
    <source>
        <dbReference type="ARBA" id="ARBA00023136"/>
    </source>
</evidence>
<evidence type="ECO:0000313" key="6">
    <source>
        <dbReference type="EMBL" id="KAB2631390.1"/>
    </source>
</evidence>